<dbReference type="GO" id="GO:0071555">
    <property type="term" value="P:cell wall organization"/>
    <property type="evidence" value="ECO:0007669"/>
    <property type="project" value="UniProtKB-KW"/>
</dbReference>
<comment type="pathway">
    <text evidence="1">Cell wall biogenesis; peptidoglycan biosynthesis.</text>
</comment>
<dbReference type="InterPro" id="IPR005490">
    <property type="entry name" value="LD_TPept_cat_dom"/>
</dbReference>
<dbReference type="GO" id="GO:0005576">
    <property type="term" value="C:extracellular region"/>
    <property type="evidence" value="ECO:0007669"/>
    <property type="project" value="TreeGrafter"/>
</dbReference>
<protein>
    <submittedName>
        <fullName evidence="7">ErfK/YbiS/YcfS/YnhG family protein</fullName>
    </submittedName>
</protein>
<keyword evidence="5" id="KW-0961">Cell wall biogenesis/degradation</keyword>
<dbReference type="EMBL" id="ADZX01000637">
    <property type="protein sequence ID" value="EFK95834.1"/>
    <property type="molecule type" value="Genomic_DNA"/>
</dbReference>
<proteinExistence type="predicted"/>
<dbReference type="CDD" id="cd16913">
    <property type="entry name" value="YkuD_like"/>
    <property type="match status" value="1"/>
</dbReference>
<dbReference type="GO" id="GO:0071972">
    <property type="term" value="F:peptidoglycan L,D-transpeptidase activity"/>
    <property type="evidence" value="ECO:0007669"/>
    <property type="project" value="TreeGrafter"/>
</dbReference>
<dbReference type="GO" id="GO:0016740">
    <property type="term" value="F:transferase activity"/>
    <property type="evidence" value="ECO:0007669"/>
    <property type="project" value="UniProtKB-KW"/>
</dbReference>
<evidence type="ECO:0000313" key="7">
    <source>
        <dbReference type="EMBL" id="EFK95834.1"/>
    </source>
</evidence>
<dbReference type="GO" id="GO:0008360">
    <property type="term" value="P:regulation of cell shape"/>
    <property type="evidence" value="ECO:0007669"/>
    <property type="project" value="UniProtKB-KW"/>
</dbReference>
<comment type="caution">
    <text evidence="7">The sequence shown here is derived from an EMBL/GenBank/DDBJ whole genome shotgun (WGS) entry which is preliminary data.</text>
</comment>
<evidence type="ECO:0000256" key="5">
    <source>
        <dbReference type="ARBA" id="ARBA00023316"/>
    </source>
</evidence>
<dbReference type="Gene3D" id="2.40.440.10">
    <property type="entry name" value="L,D-transpeptidase catalytic domain-like"/>
    <property type="match status" value="1"/>
</dbReference>
<evidence type="ECO:0000256" key="4">
    <source>
        <dbReference type="ARBA" id="ARBA00022984"/>
    </source>
</evidence>
<evidence type="ECO:0000256" key="3">
    <source>
        <dbReference type="ARBA" id="ARBA00022960"/>
    </source>
</evidence>
<accession>D9PKT1</accession>
<reference evidence="7" key="1">
    <citation type="submission" date="2010-07" db="EMBL/GenBank/DDBJ databases">
        <authorList>
            <consortium name="CONSOLIDER consortium CSD2007-00005"/>
            <person name="Guazzaroni M.-E."/>
            <person name="Richter M."/>
            <person name="Garcia-Salamanca A."/>
            <person name="Yarza P."/>
            <person name="Ferrer M."/>
        </authorList>
    </citation>
    <scope>NUCLEOTIDE SEQUENCE</scope>
</reference>
<dbReference type="GO" id="GO:0018104">
    <property type="term" value="P:peptidoglycan-protein cross-linking"/>
    <property type="evidence" value="ECO:0007669"/>
    <property type="project" value="TreeGrafter"/>
</dbReference>
<dbReference type="AlphaFoldDB" id="D9PKT1"/>
<keyword evidence="3" id="KW-0133">Cell shape</keyword>
<dbReference type="PANTHER" id="PTHR30582:SF2">
    <property type="entry name" value="L,D-TRANSPEPTIDASE YCIB-RELATED"/>
    <property type="match status" value="1"/>
</dbReference>
<dbReference type="Pfam" id="PF03734">
    <property type="entry name" value="YkuD"/>
    <property type="match status" value="1"/>
</dbReference>
<dbReference type="UniPathway" id="UPA00219"/>
<name>D9PKT1_9ZZZZ</name>
<dbReference type="SUPFAM" id="SSF141523">
    <property type="entry name" value="L,D-transpeptidase catalytic domain-like"/>
    <property type="match status" value="1"/>
</dbReference>
<keyword evidence="2" id="KW-0808">Transferase</keyword>
<reference evidence="7" key="2">
    <citation type="journal article" date="2011" name="Microb. Ecol.">
        <title>Taxonomic and Functional Metagenomic Profiling of the Microbial Community in the Anoxic Sediment of a Sub-saline Shallow Lake (Laguna de Carrizo, Central Spain).</title>
        <authorList>
            <person name="Ferrer M."/>
            <person name="Guazzaroni M.E."/>
            <person name="Richter M."/>
            <person name="Garcia-Salamanca A."/>
            <person name="Yarza P."/>
            <person name="Suarez-Suarez A."/>
            <person name="Solano J."/>
            <person name="Alcaide M."/>
            <person name="van Dillewijn P."/>
            <person name="Molina-Henares M.A."/>
            <person name="Lopez-Cortes N."/>
            <person name="Al-Ramahi Y."/>
            <person name="Guerrero C."/>
            <person name="Acosta A."/>
            <person name="de Eugenio L.I."/>
            <person name="Martinez V."/>
            <person name="Marques S."/>
            <person name="Rojo F."/>
            <person name="Santero E."/>
            <person name="Genilloud O."/>
            <person name="Perez-Perez J."/>
            <person name="Rossello-Mora R."/>
            <person name="Ramos J.L."/>
        </authorList>
    </citation>
    <scope>NUCLEOTIDE SEQUENCE</scope>
</reference>
<evidence type="ECO:0000256" key="2">
    <source>
        <dbReference type="ARBA" id="ARBA00022679"/>
    </source>
</evidence>
<evidence type="ECO:0000259" key="6">
    <source>
        <dbReference type="PROSITE" id="PS52029"/>
    </source>
</evidence>
<evidence type="ECO:0000256" key="1">
    <source>
        <dbReference type="ARBA" id="ARBA00004752"/>
    </source>
</evidence>
<dbReference type="InterPro" id="IPR050979">
    <property type="entry name" value="LD-transpeptidase"/>
</dbReference>
<dbReference type="PANTHER" id="PTHR30582">
    <property type="entry name" value="L,D-TRANSPEPTIDASE"/>
    <property type="match status" value="1"/>
</dbReference>
<dbReference type="InterPro" id="IPR038063">
    <property type="entry name" value="Transpep_catalytic_dom"/>
</dbReference>
<feature type="non-terminal residue" evidence="7">
    <location>
        <position position="1"/>
    </location>
</feature>
<sequence>YRIWAKVAAIAMDNTEEAIEANEALELADAGAPLEEVNLYSLRDVPWTQFFFESFALHGVYWHDRFGNRRSHGCVNLSPADARWFYEWTEPRVPDGWWAIHPVEKTEGTLVHVR</sequence>
<keyword evidence="4" id="KW-0573">Peptidoglycan synthesis</keyword>
<gene>
    <name evidence="7" type="ORF">LDC_2150</name>
</gene>
<feature type="domain" description="L,D-TPase catalytic" evidence="6">
    <location>
        <begin position="1"/>
        <end position="114"/>
    </location>
</feature>
<dbReference type="PROSITE" id="PS52029">
    <property type="entry name" value="LD_TPASE"/>
    <property type="match status" value="1"/>
</dbReference>
<organism evidence="7">
    <name type="scientific">sediment metagenome</name>
    <dbReference type="NCBI Taxonomy" id="749907"/>
    <lineage>
        <taxon>unclassified sequences</taxon>
        <taxon>metagenomes</taxon>
        <taxon>ecological metagenomes</taxon>
    </lineage>
</organism>